<dbReference type="PANTHER" id="PTHR10091:SF0">
    <property type="entry name" value="GALACTOSE MUTAROTASE"/>
    <property type="match status" value="1"/>
</dbReference>
<evidence type="ECO:0000256" key="4">
    <source>
        <dbReference type="ARBA" id="ARBA00011245"/>
    </source>
</evidence>
<dbReference type="KEGG" id="emar:D1013_15530"/>
<comment type="pathway">
    <text evidence="2">Carbohydrate metabolism; hexose metabolism.</text>
</comment>
<feature type="binding site" evidence="10">
    <location>
        <begin position="160"/>
        <end position="162"/>
    </location>
    <ligand>
        <name>beta-D-galactose</name>
        <dbReference type="ChEBI" id="CHEBI:27667"/>
    </ligand>
</feature>
<keyword evidence="7" id="KW-0119">Carbohydrate metabolism</keyword>
<dbReference type="InterPro" id="IPR014718">
    <property type="entry name" value="GH-type_carb-bd"/>
</dbReference>
<dbReference type="Gene3D" id="2.70.98.10">
    <property type="match status" value="1"/>
</dbReference>
<dbReference type="PIRSF" id="PIRSF005096">
    <property type="entry name" value="GALM"/>
    <property type="match status" value="1"/>
</dbReference>
<evidence type="ECO:0000256" key="5">
    <source>
        <dbReference type="ARBA" id="ARBA00022837"/>
    </source>
</evidence>
<dbReference type="PANTHER" id="PTHR10091">
    <property type="entry name" value="ALDOSE-1-EPIMERASE"/>
    <property type="match status" value="1"/>
</dbReference>
<dbReference type="GO" id="GO:0030246">
    <property type="term" value="F:carbohydrate binding"/>
    <property type="evidence" value="ECO:0007669"/>
    <property type="project" value="InterPro"/>
</dbReference>
<feature type="active site" description="Proton acceptor" evidence="8">
    <location>
        <position position="265"/>
    </location>
</feature>
<dbReference type="CDD" id="cd09019">
    <property type="entry name" value="galactose_mutarotase_like"/>
    <property type="match status" value="1"/>
</dbReference>
<feature type="binding site" evidence="9">
    <location>
        <position position="218"/>
    </location>
    <ligand>
        <name>beta-D-galactose</name>
        <dbReference type="ChEBI" id="CHEBI:27667"/>
    </ligand>
</feature>
<evidence type="ECO:0000256" key="6">
    <source>
        <dbReference type="ARBA" id="ARBA00023235"/>
    </source>
</evidence>
<dbReference type="OrthoDB" id="9779408at2"/>
<comment type="subunit">
    <text evidence="4">Monomer.</text>
</comment>
<evidence type="ECO:0000256" key="8">
    <source>
        <dbReference type="PIRSR" id="PIRSR005096-1"/>
    </source>
</evidence>
<reference evidence="11 12" key="1">
    <citation type="submission" date="2018-08" db="EMBL/GenBank/DDBJ databases">
        <title>The reduced genetic potential of extracellular carbohydrate catabolism in Euzebyella marina RN62, a Flavobacteriia bacterium isolated from the hadal water.</title>
        <authorList>
            <person name="Xue C."/>
        </authorList>
    </citation>
    <scope>NUCLEOTIDE SEQUENCE [LARGE SCALE GENOMIC DNA]</scope>
    <source>
        <strain evidence="11 12">RN62</strain>
    </source>
</reference>
<keyword evidence="5" id="KW-0106">Calcium</keyword>
<accession>A0A3G2LBX6</accession>
<comment type="cofactor">
    <cofactor evidence="1">
        <name>Ca(2+)</name>
        <dbReference type="ChEBI" id="CHEBI:29108"/>
    </cofactor>
</comment>
<dbReference type="RefSeq" id="WP_121850760.1">
    <property type="nucleotide sequence ID" value="NZ_CP032050.1"/>
</dbReference>
<proteinExistence type="inferred from homology"/>
<dbReference type="GO" id="GO:0004034">
    <property type="term" value="F:aldose 1-epimerase activity"/>
    <property type="evidence" value="ECO:0007669"/>
    <property type="project" value="TreeGrafter"/>
</dbReference>
<dbReference type="GO" id="GO:0006006">
    <property type="term" value="P:glucose metabolic process"/>
    <property type="evidence" value="ECO:0007669"/>
    <property type="project" value="TreeGrafter"/>
</dbReference>
<organism evidence="11 12">
    <name type="scientific">Euzebyella marina</name>
    <dbReference type="NCBI Taxonomy" id="1761453"/>
    <lineage>
        <taxon>Bacteria</taxon>
        <taxon>Pseudomonadati</taxon>
        <taxon>Bacteroidota</taxon>
        <taxon>Flavobacteriia</taxon>
        <taxon>Flavobacteriales</taxon>
        <taxon>Flavobacteriaceae</taxon>
        <taxon>Euzebyella</taxon>
    </lineage>
</organism>
<comment type="similarity">
    <text evidence="3">Belongs to the aldose epimerase family.</text>
</comment>
<name>A0A3G2LBX6_9FLAO</name>
<dbReference type="GO" id="GO:0005737">
    <property type="term" value="C:cytoplasm"/>
    <property type="evidence" value="ECO:0007669"/>
    <property type="project" value="TreeGrafter"/>
</dbReference>
<dbReference type="GO" id="GO:0033499">
    <property type="term" value="P:galactose catabolic process via UDP-galactose, Leloir pathway"/>
    <property type="evidence" value="ECO:0007669"/>
    <property type="project" value="TreeGrafter"/>
</dbReference>
<evidence type="ECO:0000256" key="7">
    <source>
        <dbReference type="ARBA" id="ARBA00023277"/>
    </source>
</evidence>
<evidence type="ECO:0000256" key="1">
    <source>
        <dbReference type="ARBA" id="ARBA00001913"/>
    </source>
</evidence>
<keyword evidence="12" id="KW-1185">Reference proteome</keyword>
<dbReference type="SUPFAM" id="SSF74650">
    <property type="entry name" value="Galactose mutarotase-like"/>
    <property type="match status" value="1"/>
</dbReference>
<sequence length="300" mass="33450">MKQITLTNGDAILIVLNYGAVIQKLLIKDANGNYTNVVVGLEFPSEYLDDDYFLGACIGRFAGRISKSFEIDGVNFPLPNDNGVHLHGGKEGFGKKYWTIDKVEQGDTPYVKLSYVSDHLEEGYPGNLKVSVTYVLKGKTLRVIFEAVTDRTTVVNLTNHSYFKLDSDTSVDNYNLQLNCSKYLETKDNLLPTGRVLATEDSSFDFLSCKRIGKTRLDTPFIVDVKSPIAAKCTSEKSGIALEVATNQLGLIVYTPKDFSGICFETQNLPDAPNQKHFPSSTLRPGEHYRNITEFRFTTK</sequence>
<dbReference type="EMBL" id="CP032050">
    <property type="protein sequence ID" value="AYN69772.1"/>
    <property type="molecule type" value="Genomic_DNA"/>
</dbReference>
<dbReference type="InterPro" id="IPR047215">
    <property type="entry name" value="Galactose_mutarotase-like"/>
</dbReference>
<protein>
    <submittedName>
        <fullName evidence="11">Galactose mutarotase</fullName>
    </submittedName>
</protein>
<evidence type="ECO:0000256" key="9">
    <source>
        <dbReference type="PIRSR" id="PIRSR005096-2"/>
    </source>
</evidence>
<dbReference type="InterPro" id="IPR011013">
    <property type="entry name" value="Gal_mutarotase_sf_dom"/>
</dbReference>
<evidence type="ECO:0000256" key="2">
    <source>
        <dbReference type="ARBA" id="ARBA00005028"/>
    </source>
</evidence>
<dbReference type="Proteomes" id="UP000276309">
    <property type="component" value="Chromosome"/>
</dbReference>
<evidence type="ECO:0000313" key="12">
    <source>
        <dbReference type="Proteomes" id="UP000276309"/>
    </source>
</evidence>
<dbReference type="Pfam" id="PF01263">
    <property type="entry name" value="Aldose_epim"/>
    <property type="match status" value="1"/>
</dbReference>
<dbReference type="UniPathway" id="UPA00242"/>
<dbReference type="InterPro" id="IPR008183">
    <property type="entry name" value="Aldose_1/G6P_1-epimerase"/>
</dbReference>
<evidence type="ECO:0000256" key="10">
    <source>
        <dbReference type="PIRSR" id="PIRSR005096-3"/>
    </source>
</evidence>
<gene>
    <name evidence="11" type="ORF">D1013_15530</name>
</gene>
<evidence type="ECO:0000313" key="11">
    <source>
        <dbReference type="EMBL" id="AYN69772.1"/>
    </source>
</evidence>
<feature type="active site" description="Proton donor" evidence="8">
    <location>
        <position position="160"/>
    </location>
</feature>
<keyword evidence="6" id="KW-0413">Isomerase</keyword>
<dbReference type="AlphaFoldDB" id="A0A3G2LBX6"/>
<evidence type="ECO:0000256" key="3">
    <source>
        <dbReference type="ARBA" id="ARBA00006206"/>
    </source>
</evidence>
<dbReference type="InterPro" id="IPR015443">
    <property type="entry name" value="Aldose_1-epimerase"/>
</dbReference>